<evidence type="ECO:0000256" key="3">
    <source>
        <dbReference type="ARBA" id="ARBA00022457"/>
    </source>
</evidence>
<sequence length="134" mass="14691">MHVMAGVLLDPVGRVLLAQRPPGKHLAGMWEFPGGKLEPHETPAAGLARELHEELDIQVEPAHAAPLIQVPWSYGEHALLLDAWRVGRWRGSPRSMEGQALQWLRLQDVPESLLAPADREILRALLAAVAGQVS</sequence>
<comment type="catalytic activity">
    <reaction evidence="10">
        <text>8-oxo-dGTP + H2O = 8-oxo-dGMP + diphosphate + H(+)</text>
        <dbReference type="Rhea" id="RHEA:31575"/>
        <dbReference type="ChEBI" id="CHEBI:15377"/>
        <dbReference type="ChEBI" id="CHEBI:15378"/>
        <dbReference type="ChEBI" id="CHEBI:33019"/>
        <dbReference type="ChEBI" id="CHEBI:63224"/>
        <dbReference type="ChEBI" id="CHEBI:77896"/>
        <dbReference type="EC" id="3.6.1.55"/>
    </reaction>
</comment>
<keyword evidence="4" id="KW-0235">DNA replication</keyword>
<dbReference type="SUPFAM" id="SSF55811">
    <property type="entry name" value="Nudix"/>
    <property type="match status" value="1"/>
</dbReference>
<evidence type="ECO:0000256" key="10">
    <source>
        <dbReference type="ARBA" id="ARBA00035861"/>
    </source>
</evidence>
<keyword evidence="6" id="KW-0227">DNA damage</keyword>
<dbReference type="Gene3D" id="3.90.79.10">
    <property type="entry name" value="Nucleoside Triphosphate Pyrophosphohydrolase"/>
    <property type="match status" value="1"/>
</dbReference>
<accession>A0A1H6XPK8</accession>
<dbReference type="GO" id="GO:0044715">
    <property type="term" value="F:8-oxo-dGDP phosphatase activity"/>
    <property type="evidence" value="ECO:0007669"/>
    <property type="project" value="TreeGrafter"/>
</dbReference>
<evidence type="ECO:0000256" key="13">
    <source>
        <dbReference type="ARBA" id="ARBA00040794"/>
    </source>
</evidence>
<dbReference type="STRING" id="529704.SAMN02927913_2500"/>
<protein>
    <recommendedName>
        <fullName evidence="13">8-oxo-dGTP diphosphatase</fullName>
        <ecNumber evidence="12">3.6.1.55</ecNumber>
    </recommendedName>
    <alternativeName>
        <fullName evidence="16">7,8-dihydro-8-oxoguanine-triphosphatase</fullName>
    </alternativeName>
    <alternativeName>
        <fullName evidence="15">Mutator protein MutT</fullName>
    </alternativeName>
    <alternativeName>
        <fullName evidence="14">dGTP pyrophosphohydrolase</fullName>
    </alternativeName>
</protein>
<dbReference type="InterPro" id="IPR029119">
    <property type="entry name" value="MutY_C"/>
</dbReference>
<evidence type="ECO:0000259" key="17">
    <source>
        <dbReference type="PROSITE" id="PS51462"/>
    </source>
</evidence>
<dbReference type="EMBL" id="FNYC01000006">
    <property type="protein sequence ID" value="SEJ31018.1"/>
    <property type="molecule type" value="Genomic_DNA"/>
</dbReference>
<dbReference type="PRINTS" id="PR00502">
    <property type="entry name" value="NUDIXFAMILY"/>
</dbReference>
<dbReference type="GO" id="GO:0046872">
    <property type="term" value="F:metal ion binding"/>
    <property type="evidence" value="ECO:0007669"/>
    <property type="project" value="UniProtKB-KW"/>
</dbReference>
<evidence type="ECO:0000256" key="4">
    <source>
        <dbReference type="ARBA" id="ARBA00022705"/>
    </source>
</evidence>
<dbReference type="GO" id="GO:0035539">
    <property type="term" value="F:8-oxo-7,8-dihydrodeoxyguanosine triphosphate pyrophosphatase activity"/>
    <property type="evidence" value="ECO:0007669"/>
    <property type="project" value="UniProtKB-EC"/>
</dbReference>
<dbReference type="InterPro" id="IPR015797">
    <property type="entry name" value="NUDIX_hydrolase-like_dom_sf"/>
</dbReference>
<keyword evidence="7" id="KW-0378">Hydrolase</keyword>
<gene>
    <name evidence="18" type="ORF">SAMN04487997_2941</name>
</gene>
<feature type="domain" description="Nudix hydrolase" evidence="17">
    <location>
        <begin position="1"/>
        <end position="127"/>
    </location>
</feature>
<dbReference type="PROSITE" id="PS51462">
    <property type="entry name" value="NUDIX"/>
    <property type="match status" value="1"/>
</dbReference>
<evidence type="ECO:0000256" key="5">
    <source>
        <dbReference type="ARBA" id="ARBA00022723"/>
    </source>
</evidence>
<dbReference type="PANTHER" id="PTHR47707">
    <property type="entry name" value="8-OXO-DGTP DIPHOSPHATASE"/>
    <property type="match status" value="1"/>
</dbReference>
<comment type="cofactor">
    <cofactor evidence="1">
        <name>Mg(2+)</name>
        <dbReference type="ChEBI" id="CHEBI:18420"/>
    </cofactor>
</comment>
<evidence type="ECO:0000256" key="8">
    <source>
        <dbReference type="ARBA" id="ARBA00022842"/>
    </source>
</evidence>
<name>A0A1H6XPK8_9GAMM</name>
<dbReference type="GO" id="GO:0006260">
    <property type="term" value="P:DNA replication"/>
    <property type="evidence" value="ECO:0007669"/>
    <property type="project" value="UniProtKB-KW"/>
</dbReference>
<keyword evidence="8" id="KW-0460">Magnesium</keyword>
<dbReference type="OrthoDB" id="9810648at2"/>
<evidence type="ECO:0000256" key="16">
    <source>
        <dbReference type="ARBA" id="ARBA00042798"/>
    </source>
</evidence>
<evidence type="ECO:0000313" key="18">
    <source>
        <dbReference type="EMBL" id="SEJ31018.1"/>
    </source>
</evidence>
<dbReference type="Pfam" id="PF14815">
    <property type="entry name" value="NUDIX_4"/>
    <property type="match status" value="1"/>
</dbReference>
<dbReference type="CDD" id="cd03425">
    <property type="entry name" value="NUDIX_MutT_NudA_like"/>
    <property type="match status" value="1"/>
</dbReference>
<comment type="similarity">
    <text evidence="2">Belongs to the Nudix hydrolase family.</text>
</comment>
<dbReference type="InterPro" id="IPR020476">
    <property type="entry name" value="Nudix_hydrolase"/>
</dbReference>
<dbReference type="InterPro" id="IPR047127">
    <property type="entry name" value="MutT-like"/>
</dbReference>
<dbReference type="InterPro" id="IPR000086">
    <property type="entry name" value="NUDIX_hydrolase_dom"/>
</dbReference>
<reference evidence="18 19" key="1">
    <citation type="submission" date="2016-10" db="EMBL/GenBank/DDBJ databases">
        <authorList>
            <person name="de Groot N.N."/>
        </authorList>
    </citation>
    <scope>NUCLEOTIDE SEQUENCE [LARGE SCALE GENOMIC DNA]</scope>
    <source>
        <strain evidence="18 19">DSM 26515</strain>
    </source>
</reference>
<dbReference type="EC" id="3.6.1.55" evidence="12"/>
<dbReference type="AlphaFoldDB" id="A0A1H6XPK8"/>
<dbReference type="PROSITE" id="PS00893">
    <property type="entry name" value="NUDIX_BOX"/>
    <property type="match status" value="1"/>
</dbReference>
<dbReference type="GO" id="GO:0006281">
    <property type="term" value="P:DNA repair"/>
    <property type="evidence" value="ECO:0007669"/>
    <property type="project" value="UniProtKB-KW"/>
</dbReference>
<evidence type="ECO:0000256" key="11">
    <source>
        <dbReference type="ARBA" id="ARBA00036904"/>
    </source>
</evidence>
<comment type="catalytic activity">
    <reaction evidence="11">
        <text>8-oxo-GTP + H2O = 8-oxo-GMP + diphosphate + H(+)</text>
        <dbReference type="Rhea" id="RHEA:67616"/>
        <dbReference type="ChEBI" id="CHEBI:15377"/>
        <dbReference type="ChEBI" id="CHEBI:15378"/>
        <dbReference type="ChEBI" id="CHEBI:33019"/>
        <dbReference type="ChEBI" id="CHEBI:143553"/>
        <dbReference type="ChEBI" id="CHEBI:145694"/>
    </reaction>
</comment>
<dbReference type="InterPro" id="IPR020084">
    <property type="entry name" value="NUDIX_hydrolase_CS"/>
</dbReference>
<keyword evidence="9" id="KW-0234">DNA repair</keyword>
<evidence type="ECO:0000256" key="7">
    <source>
        <dbReference type="ARBA" id="ARBA00022801"/>
    </source>
</evidence>
<keyword evidence="5" id="KW-0479">Metal-binding</keyword>
<dbReference type="Proteomes" id="UP000199420">
    <property type="component" value="Unassembled WGS sequence"/>
</dbReference>
<dbReference type="PANTHER" id="PTHR47707:SF1">
    <property type="entry name" value="NUDIX HYDROLASE FAMILY PROTEIN"/>
    <property type="match status" value="1"/>
</dbReference>
<proteinExistence type="inferred from homology"/>
<evidence type="ECO:0000256" key="6">
    <source>
        <dbReference type="ARBA" id="ARBA00022763"/>
    </source>
</evidence>
<keyword evidence="3" id="KW-0515">Mutator protein</keyword>
<evidence type="ECO:0000313" key="19">
    <source>
        <dbReference type="Proteomes" id="UP000199420"/>
    </source>
</evidence>
<evidence type="ECO:0000256" key="1">
    <source>
        <dbReference type="ARBA" id="ARBA00001946"/>
    </source>
</evidence>
<evidence type="ECO:0000256" key="9">
    <source>
        <dbReference type="ARBA" id="ARBA00023204"/>
    </source>
</evidence>
<evidence type="ECO:0000256" key="14">
    <source>
        <dbReference type="ARBA" id="ARBA00041592"/>
    </source>
</evidence>
<evidence type="ECO:0000256" key="15">
    <source>
        <dbReference type="ARBA" id="ARBA00041979"/>
    </source>
</evidence>
<evidence type="ECO:0000256" key="2">
    <source>
        <dbReference type="ARBA" id="ARBA00005582"/>
    </source>
</evidence>
<organism evidence="18 19">
    <name type="scientific">Frateuria terrea</name>
    <dbReference type="NCBI Taxonomy" id="529704"/>
    <lineage>
        <taxon>Bacteria</taxon>
        <taxon>Pseudomonadati</taxon>
        <taxon>Pseudomonadota</taxon>
        <taxon>Gammaproteobacteria</taxon>
        <taxon>Lysobacterales</taxon>
        <taxon>Rhodanobacteraceae</taxon>
        <taxon>Frateuria</taxon>
    </lineage>
</organism>
<dbReference type="GO" id="GO:0008413">
    <property type="term" value="F:8-oxo-7,8-dihydroguanosine triphosphate pyrophosphatase activity"/>
    <property type="evidence" value="ECO:0007669"/>
    <property type="project" value="TreeGrafter"/>
</dbReference>
<dbReference type="GO" id="GO:0044716">
    <property type="term" value="F:8-oxo-GDP phosphatase activity"/>
    <property type="evidence" value="ECO:0007669"/>
    <property type="project" value="TreeGrafter"/>
</dbReference>
<evidence type="ECO:0000256" key="12">
    <source>
        <dbReference type="ARBA" id="ARBA00038905"/>
    </source>
</evidence>
<keyword evidence="19" id="KW-1185">Reference proteome</keyword>